<dbReference type="EMBL" id="JABBWK010000210">
    <property type="protein sequence ID" value="KAG1887446.1"/>
    <property type="molecule type" value="Genomic_DNA"/>
</dbReference>
<comment type="caution">
    <text evidence="3">The sequence shown here is derived from an EMBL/GenBank/DDBJ whole genome shotgun (WGS) entry which is preliminary data.</text>
</comment>
<gene>
    <name evidence="3" type="ORF">F5891DRAFT_988289</name>
</gene>
<dbReference type="Proteomes" id="UP001195769">
    <property type="component" value="Unassembled WGS sequence"/>
</dbReference>
<dbReference type="PROSITE" id="PS51194">
    <property type="entry name" value="HELICASE_CTER"/>
    <property type="match status" value="1"/>
</dbReference>
<dbReference type="Pfam" id="PF00271">
    <property type="entry name" value="Helicase_C"/>
    <property type="match status" value="1"/>
</dbReference>
<proteinExistence type="predicted"/>
<evidence type="ECO:0000259" key="2">
    <source>
        <dbReference type="PROSITE" id="PS51194"/>
    </source>
</evidence>
<name>A0AAD4DQH1_9AGAM</name>
<dbReference type="SUPFAM" id="SSF52540">
    <property type="entry name" value="P-loop containing nucleoside triphosphate hydrolases"/>
    <property type="match status" value="1"/>
</dbReference>
<dbReference type="GeneID" id="64672292"/>
<reference evidence="3" key="1">
    <citation type="journal article" date="2020" name="New Phytol.">
        <title>Comparative genomics reveals dynamic genome evolution in host specialist ectomycorrhizal fungi.</title>
        <authorList>
            <person name="Lofgren L.A."/>
            <person name="Nguyen N.H."/>
            <person name="Vilgalys R."/>
            <person name="Ruytinx J."/>
            <person name="Liao H.L."/>
            <person name="Branco S."/>
            <person name="Kuo A."/>
            <person name="LaButti K."/>
            <person name="Lipzen A."/>
            <person name="Andreopoulos W."/>
            <person name="Pangilinan J."/>
            <person name="Riley R."/>
            <person name="Hundley H."/>
            <person name="Na H."/>
            <person name="Barry K."/>
            <person name="Grigoriev I.V."/>
            <person name="Stajich J.E."/>
            <person name="Kennedy P.G."/>
        </authorList>
    </citation>
    <scope>NUCLEOTIDE SEQUENCE</scope>
    <source>
        <strain evidence="3">FC203</strain>
    </source>
</reference>
<keyword evidence="4" id="KW-1185">Reference proteome</keyword>
<protein>
    <recommendedName>
        <fullName evidence="2">Helicase C-terminal domain-containing protein</fullName>
    </recommendedName>
</protein>
<accession>A0AAD4DQH1</accession>
<evidence type="ECO:0000256" key="1">
    <source>
        <dbReference type="SAM" id="MobiDB-lite"/>
    </source>
</evidence>
<feature type="domain" description="Helicase C-terminal" evidence="2">
    <location>
        <begin position="1"/>
        <end position="138"/>
    </location>
</feature>
<dbReference type="InterPro" id="IPR027417">
    <property type="entry name" value="P-loop_NTPase"/>
</dbReference>
<dbReference type="InterPro" id="IPR001650">
    <property type="entry name" value="Helicase_C-like"/>
</dbReference>
<organism evidence="3 4">
    <name type="scientific">Suillus fuscotomentosus</name>
    <dbReference type="NCBI Taxonomy" id="1912939"/>
    <lineage>
        <taxon>Eukaryota</taxon>
        <taxon>Fungi</taxon>
        <taxon>Dikarya</taxon>
        <taxon>Basidiomycota</taxon>
        <taxon>Agaricomycotina</taxon>
        <taxon>Agaricomycetes</taxon>
        <taxon>Agaricomycetidae</taxon>
        <taxon>Boletales</taxon>
        <taxon>Suillineae</taxon>
        <taxon>Suillaceae</taxon>
        <taxon>Suillus</taxon>
    </lineage>
</organism>
<sequence length="239" mass="26029">MAFRVHAYLLEQAAEAPGRHECICLYNSANFANHNNKTLDDLRNDSSTTPRIIVSTAALTNGVDPPNIGCVVVFPQPATSDELLQNFGRANRKRNLADAQGIVYVSKDAVQKAKRIVSQGDNTETTKENMQISMARLILSQCKVNEIDALYDNPPFDMSCTCAICLTTPPPPSRAQDCNCSGCQQEESEETVASADSSMVKKKRKEEKDGYLTLATKNRGHSRIGSVARKGPMGQYGGA</sequence>
<dbReference type="AlphaFoldDB" id="A0AAD4DQH1"/>
<dbReference type="Gene3D" id="3.40.50.300">
    <property type="entry name" value="P-loop containing nucleotide triphosphate hydrolases"/>
    <property type="match status" value="1"/>
</dbReference>
<feature type="region of interest" description="Disordered" evidence="1">
    <location>
        <begin position="191"/>
        <end position="239"/>
    </location>
</feature>
<evidence type="ECO:0000313" key="4">
    <source>
        <dbReference type="Proteomes" id="UP001195769"/>
    </source>
</evidence>
<dbReference type="RefSeq" id="XP_041216850.1">
    <property type="nucleotide sequence ID" value="XM_041377994.1"/>
</dbReference>
<evidence type="ECO:0000313" key="3">
    <source>
        <dbReference type="EMBL" id="KAG1887446.1"/>
    </source>
</evidence>